<sequence length="69" mass="7931">MLPLGIHIEPSLINFYVFIVFSYFTVALINNSNTCSFLAKHITFSAKATLLLLFFNQLILIAFYYTNSF</sequence>
<dbReference type="AlphaFoldDB" id="A0A4P9VNS1"/>
<keyword evidence="3" id="KW-1185">Reference proteome</keyword>
<evidence type="ECO:0000313" key="2">
    <source>
        <dbReference type="EMBL" id="RDH45108.1"/>
    </source>
</evidence>
<feature type="transmembrane region" description="Helical" evidence="1">
    <location>
        <begin position="12"/>
        <end position="30"/>
    </location>
</feature>
<feature type="transmembrane region" description="Helical" evidence="1">
    <location>
        <begin position="42"/>
        <end position="65"/>
    </location>
</feature>
<dbReference type="Proteomes" id="UP000257039">
    <property type="component" value="Unassembled WGS sequence"/>
</dbReference>
<evidence type="ECO:0000256" key="1">
    <source>
        <dbReference type="SAM" id="Phobius"/>
    </source>
</evidence>
<accession>A0A4P9VNS1</accession>
<name>A0A4P9VNS1_9GAMM</name>
<comment type="caution">
    <text evidence="2">The sequence shown here is derived from an EMBL/GenBank/DDBJ whole genome shotgun (WGS) entry which is preliminary data.</text>
</comment>
<gene>
    <name evidence="2" type="ORF">B9G39_17620</name>
</gene>
<keyword evidence="1" id="KW-1133">Transmembrane helix</keyword>
<keyword evidence="1" id="KW-0472">Membrane</keyword>
<protein>
    <submittedName>
        <fullName evidence="2">Uncharacterized protein</fullName>
    </submittedName>
</protein>
<dbReference type="EMBL" id="NDXW01000001">
    <property type="protein sequence ID" value="RDH45108.1"/>
    <property type="molecule type" value="Genomic_DNA"/>
</dbReference>
<proteinExistence type="predicted"/>
<organism evidence="2 3">
    <name type="scientific">Zooshikella ganghwensis</name>
    <dbReference type="NCBI Taxonomy" id="202772"/>
    <lineage>
        <taxon>Bacteria</taxon>
        <taxon>Pseudomonadati</taxon>
        <taxon>Pseudomonadota</taxon>
        <taxon>Gammaproteobacteria</taxon>
        <taxon>Oceanospirillales</taxon>
        <taxon>Zooshikellaceae</taxon>
        <taxon>Zooshikella</taxon>
    </lineage>
</organism>
<keyword evidence="1" id="KW-0812">Transmembrane</keyword>
<evidence type="ECO:0000313" key="3">
    <source>
        <dbReference type="Proteomes" id="UP000257039"/>
    </source>
</evidence>
<reference evidence="2 3" key="1">
    <citation type="submission" date="2017-04" db="EMBL/GenBank/DDBJ databases">
        <title>Draft genome sequence of Zooshikella ganghwensis VG4 isolated from Red Sea sediments.</title>
        <authorList>
            <person name="Rehman Z."/>
            <person name="Alam I."/>
            <person name="Kamau A."/>
            <person name="Bajic V."/>
            <person name="Leiknes T."/>
        </authorList>
    </citation>
    <scope>NUCLEOTIDE SEQUENCE [LARGE SCALE GENOMIC DNA]</scope>
    <source>
        <strain evidence="2 3">VG4</strain>
    </source>
</reference>